<dbReference type="InterPro" id="IPR000742">
    <property type="entry name" value="EGF"/>
</dbReference>
<dbReference type="SUPFAM" id="SSF50494">
    <property type="entry name" value="Trypsin-like serine proteases"/>
    <property type="match status" value="1"/>
</dbReference>
<dbReference type="SUPFAM" id="SSF57196">
    <property type="entry name" value="EGF/Laminin"/>
    <property type="match status" value="1"/>
</dbReference>
<evidence type="ECO:0000259" key="8">
    <source>
        <dbReference type="PROSITE" id="PS50240"/>
    </source>
</evidence>
<evidence type="ECO:0000256" key="4">
    <source>
        <dbReference type="PROSITE-ProRule" id="PRU00076"/>
    </source>
</evidence>
<feature type="disulfide bond" evidence="4">
    <location>
        <begin position="221"/>
        <end position="230"/>
    </location>
</feature>
<dbReference type="InterPro" id="IPR009003">
    <property type="entry name" value="Peptidase_S1_PA"/>
</dbReference>
<dbReference type="CDD" id="cd00190">
    <property type="entry name" value="Tryp_SPc"/>
    <property type="match status" value="1"/>
</dbReference>
<evidence type="ECO:0000256" key="2">
    <source>
        <dbReference type="ARBA" id="ARBA00022525"/>
    </source>
</evidence>
<evidence type="ECO:0000256" key="3">
    <source>
        <dbReference type="ARBA" id="ARBA00023157"/>
    </source>
</evidence>
<keyword evidence="9" id="KW-1185">Reference proteome</keyword>
<feature type="domain" description="Peptidase S1" evidence="8">
    <location>
        <begin position="571"/>
        <end position="803"/>
    </location>
</feature>
<feature type="disulfide bond" evidence="5">
    <location>
        <begin position="366"/>
        <end position="378"/>
    </location>
</feature>
<feature type="disulfide bond" evidence="5">
    <location>
        <begin position="373"/>
        <end position="391"/>
    </location>
</feature>
<dbReference type="InterPro" id="IPR018114">
    <property type="entry name" value="TRYPSIN_HIS"/>
</dbReference>
<reference evidence="10" key="1">
    <citation type="submission" date="2025-08" db="UniProtKB">
        <authorList>
            <consortium name="RefSeq"/>
        </authorList>
    </citation>
    <scope>IDENTIFICATION</scope>
    <source>
        <tissue evidence="10">Testes</tissue>
    </source>
</reference>
<dbReference type="InterPro" id="IPR043504">
    <property type="entry name" value="Peptidase_S1_PA_chymotrypsin"/>
</dbReference>
<feature type="disulfide bond" evidence="5">
    <location>
        <begin position="331"/>
        <end position="349"/>
    </location>
</feature>
<keyword evidence="6" id="KW-0645">Protease</keyword>
<name>A0ABM0MCV5_SACKO</name>
<keyword evidence="2" id="KW-0964">Secreted</keyword>
<feature type="disulfide bond" evidence="5">
    <location>
        <begin position="165"/>
        <end position="183"/>
    </location>
</feature>
<feature type="disulfide bond" evidence="5">
    <location>
        <begin position="282"/>
        <end position="294"/>
    </location>
</feature>
<dbReference type="InterPro" id="IPR036055">
    <property type="entry name" value="LDL_receptor-like_sf"/>
</dbReference>
<feature type="disulfide bond" evidence="5">
    <location>
        <begin position="289"/>
        <end position="307"/>
    </location>
</feature>
<keyword evidence="4" id="KW-0245">EGF-like domain</keyword>
<feature type="disulfide bond" evidence="5">
    <location>
        <begin position="532"/>
        <end position="550"/>
    </location>
</feature>
<feature type="disulfide bond" evidence="5">
    <location>
        <begin position="244"/>
        <end position="262"/>
    </location>
</feature>
<dbReference type="PROSITE" id="PS01186">
    <property type="entry name" value="EGF_2"/>
    <property type="match status" value="1"/>
</dbReference>
<feature type="disulfide bond" evidence="5">
    <location>
        <begin position="507"/>
        <end position="522"/>
    </location>
</feature>
<feature type="disulfide bond" evidence="4">
    <location>
        <begin position="200"/>
        <end position="210"/>
    </location>
</feature>
<proteinExistence type="predicted"/>
<dbReference type="Proteomes" id="UP000694865">
    <property type="component" value="Unplaced"/>
</dbReference>
<dbReference type="RefSeq" id="XP_006817846.1">
    <property type="nucleotide sequence ID" value="XM_006817783.1"/>
</dbReference>
<dbReference type="Pfam" id="PF00008">
    <property type="entry name" value="EGF"/>
    <property type="match status" value="1"/>
</dbReference>
<keyword evidence="6" id="KW-0378">Hydrolase</keyword>
<feature type="disulfide bond" evidence="5">
    <location>
        <begin position="525"/>
        <end position="537"/>
    </location>
</feature>
<feature type="disulfide bond" evidence="5">
    <location>
        <begin position="415"/>
        <end position="433"/>
    </location>
</feature>
<feature type="disulfide bond" evidence="5">
    <location>
        <begin position="237"/>
        <end position="249"/>
    </location>
</feature>
<keyword evidence="6" id="KW-0720">Serine protease</keyword>
<organism evidence="9 10">
    <name type="scientific">Saccoglossus kowalevskii</name>
    <name type="common">Acorn worm</name>
    <dbReference type="NCBI Taxonomy" id="10224"/>
    <lineage>
        <taxon>Eukaryota</taxon>
        <taxon>Metazoa</taxon>
        <taxon>Hemichordata</taxon>
        <taxon>Enteropneusta</taxon>
        <taxon>Harrimaniidae</taxon>
        <taxon>Saccoglossus</taxon>
    </lineage>
</organism>
<dbReference type="PROSITE" id="PS50068">
    <property type="entry name" value="LDLRA_2"/>
    <property type="match status" value="9"/>
</dbReference>
<feature type="disulfide bond" evidence="5">
    <location>
        <begin position="450"/>
        <end position="462"/>
    </location>
</feature>
<dbReference type="SMART" id="SM00192">
    <property type="entry name" value="LDLa"/>
    <property type="match status" value="9"/>
</dbReference>
<dbReference type="InterPro" id="IPR001254">
    <property type="entry name" value="Trypsin_dom"/>
</dbReference>
<dbReference type="PROSITE" id="PS00134">
    <property type="entry name" value="TRYPSIN_HIS"/>
    <property type="match status" value="1"/>
</dbReference>
<dbReference type="Gene3D" id="2.40.10.10">
    <property type="entry name" value="Trypsin-like serine proteases"/>
    <property type="match status" value="1"/>
</dbReference>
<dbReference type="PROSITE" id="PS00022">
    <property type="entry name" value="EGF_1"/>
    <property type="match status" value="1"/>
</dbReference>
<sequence>MEKSPNNIDIRHNYNKYGNLYSKLLKAAERGYHYHKFLSAQGNNSKTWKVINEVLSNRSNASSPDKLNDDSFFGNILSDNHDIAEKFNNFFVNVGSNLATKINTSNNYNMYLHDKYPDSIYFVTSLIMTYIKKSFFQTPANLLVMIKYIPGPPTSPTCLPGEFVCDNGLCLPHTLVCNNYDDCGDNSDEDPAICNYRDSCLTDPCQHGVCTAIVHGYTCDCFLGFTGTNCDTAPSTCLPYDFVCSNSLCLPLNWVCDDYDDCGDNSDEDAAICNSPLTSPTCLPGELVCDNGLCLSHTLVCDNYDDCGDNSDEDPTLCNSPYTCLPDDFVCANNLCMPLNWACDDYDDCGDNSDEDAAICNSPSTCFPDDFVCANSVCLPLNWVCDNYDDCGDNSDEDDAICNPSSTCPSGEFLCSNGLCLPSNWVCDDYDDCGDNSDEVSAECNSSSTCRPGEFVCDSGLCILPNWACDDYDDCGDNSDENEAMCNLCDFQFRCTDGSCIESSKLCDGTFDCSDTSDEYNCNSCNNDQFICDDGSCISLTLQCDGNNDCADNSDETVCECGTVTATLPRIVGGVYSMLGELPWQVSLLSGRSHFCGGTLVRPQWIVTAAHCIVDEDASNLEVHMGVTMHDDWTQTATRVVKGVSRIIMHNSYDDSTYDYDIALLELSSMVQLNDYVRLACLPPSDMHFPDGKECLISGWGWTEEDGTAPYVLQMATVPLVNLTECAMQLPHTTDRMMCAGYTEGGIDTCQGDSGGPLICNMDNFKWYLAGVVSWGNGCARPHSPGVYARITYFRDWIDSYIT</sequence>
<feature type="disulfide bond" evidence="5">
    <location>
        <begin position="408"/>
        <end position="420"/>
    </location>
</feature>
<keyword evidence="3 4" id="KW-1015">Disulfide bond</keyword>
<dbReference type="InterPro" id="IPR002172">
    <property type="entry name" value="LDrepeatLR_classA_rpt"/>
</dbReference>
<dbReference type="PROSITE" id="PS00135">
    <property type="entry name" value="TRYPSIN_SER"/>
    <property type="match status" value="1"/>
</dbReference>
<dbReference type="SMART" id="SM00020">
    <property type="entry name" value="Tryp_SPc"/>
    <property type="match status" value="1"/>
</dbReference>
<comment type="caution">
    <text evidence="4">Lacks conserved residue(s) required for the propagation of feature annotation.</text>
</comment>
<dbReference type="InterPro" id="IPR023415">
    <property type="entry name" value="LDLR_class-A_CS"/>
</dbReference>
<feature type="disulfide bond" evidence="5">
    <location>
        <begin position="457"/>
        <end position="475"/>
    </location>
</feature>
<feature type="disulfide bond" evidence="5">
    <location>
        <begin position="495"/>
        <end position="513"/>
    </location>
</feature>
<dbReference type="PROSITE" id="PS50240">
    <property type="entry name" value="TRYPSIN_DOM"/>
    <property type="match status" value="1"/>
</dbReference>
<accession>A0ABM0MCV5</accession>
<feature type="disulfide bond" evidence="5">
    <location>
        <begin position="324"/>
        <end position="336"/>
    </location>
</feature>
<dbReference type="Gene3D" id="2.10.25.10">
    <property type="entry name" value="Laminin"/>
    <property type="match status" value="1"/>
</dbReference>
<dbReference type="Pfam" id="PF00057">
    <property type="entry name" value="Ldl_recept_a"/>
    <property type="match status" value="9"/>
</dbReference>
<dbReference type="PROSITE" id="PS50026">
    <property type="entry name" value="EGF_3"/>
    <property type="match status" value="1"/>
</dbReference>
<dbReference type="PANTHER" id="PTHR24252:SF7">
    <property type="entry name" value="HYALIN"/>
    <property type="match status" value="1"/>
</dbReference>
<dbReference type="SMART" id="SM00181">
    <property type="entry name" value="EGF"/>
    <property type="match status" value="1"/>
</dbReference>
<evidence type="ECO:0000256" key="6">
    <source>
        <dbReference type="RuleBase" id="RU363034"/>
    </source>
</evidence>
<dbReference type="Pfam" id="PF00089">
    <property type="entry name" value="Trypsin"/>
    <property type="match status" value="1"/>
</dbReference>
<evidence type="ECO:0000256" key="1">
    <source>
        <dbReference type="ARBA" id="ARBA00004613"/>
    </source>
</evidence>
<protein>
    <submittedName>
        <fullName evidence="10">Low-density lipoprotein receptor-related protein 2-like</fullName>
    </submittedName>
</protein>
<evidence type="ECO:0000313" key="9">
    <source>
        <dbReference type="Proteomes" id="UP000694865"/>
    </source>
</evidence>
<gene>
    <name evidence="10" type="primary">LOC100367524</name>
</gene>
<dbReference type="PANTHER" id="PTHR24252">
    <property type="entry name" value="ACROSIN-RELATED"/>
    <property type="match status" value="1"/>
</dbReference>
<feature type="domain" description="EGF-like" evidence="7">
    <location>
        <begin position="196"/>
        <end position="231"/>
    </location>
</feature>
<dbReference type="PRINTS" id="PR00261">
    <property type="entry name" value="LDLRECEPTOR"/>
</dbReference>
<dbReference type="SUPFAM" id="SSF57424">
    <property type="entry name" value="LDL receptor-like module"/>
    <property type="match status" value="8"/>
</dbReference>
<dbReference type="GeneID" id="100367524"/>
<dbReference type="CDD" id="cd00112">
    <property type="entry name" value="LDLa"/>
    <property type="match status" value="9"/>
</dbReference>
<dbReference type="InterPro" id="IPR033116">
    <property type="entry name" value="TRYPSIN_SER"/>
</dbReference>
<evidence type="ECO:0000313" key="10">
    <source>
        <dbReference type="RefSeq" id="XP_006817846.1"/>
    </source>
</evidence>
<evidence type="ECO:0000259" key="7">
    <source>
        <dbReference type="PROSITE" id="PS50026"/>
    </source>
</evidence>
<comment type="subcellular location">
    <subcellularLocation>
        <location evidence="1">Secreted</location>
    </subcellularLocation>
</comment>
<evidence type="ECO:0000256" key="5">
    <source>
        <dbReference type="PROSITE-ProRule" id="PRU00124"/>
    </source>
</evidence>
<dbReference type="PROSITE" id="PS01209">
    <property type="entry name" value="LDLRA_1"/>
    <property type="match status" value="4"/>
</dbReference>
<feature type="disulfide bond" evidence="5">
    <location>
        <begin position="158"/>
        <end position="170"/>
    </location>
</feature>
<feature type="disulfide bond" evidence="5">
    <location>
        <begin position="544"/>
        <end position="559"/>
    </location>
</feature>
<dbReference type="Gene3D" id="4.10.400.10">
    <property type="entry name" value="Low-density Lipoprotein Receptor"/>
    <property type="match status" value="9"/>
</dbReference>